<evidence type="ECO:0000256" key="4">
    <source>
        <dbReference type="ARBA" id="ARBA00022723"/>
    </source>
</evidence>
<evidence type="ECO:0000256" key="1">
    <source>
        <dbReference type="ARBA" id="ARBA00000900"/>
    </source>
</evidence>
<dbReference type="KEGG" id="dpx:DAPPUDRAFT_47904"/>
<keyword evidence="11" id="KW-1185">Reference proteome</keyword>
<keyword evidence="5 8" id="KW-0863">Zinc-finger</keyword>
<dbReference type="PANTHER" id="PTHR22996:SF0">
    <property type="entry name" value="RE60872P-RELATED"/>
    <property type="match status" value="1"/>
</dbReference>
<dbReference type="HOGENOM" id="CLU_016631_3_0_1"/>
<dbReference type="PROSITE" id="PS50089">
    <property type="entry name" value="ZF_RING_2"/>
    <property type="match status" value="1"/>
</dbReference>
<dbReference type="PANTHER" id="PTHR22996">
    <property type="entry name" value="MAHOGUNIN"/>
    <property type="match status" value="1"/>
</dbReference>
<evidence type="ECO:0000256" key="5">
    <source>
        <dbReference type="ARBA" id="ARBA00022771"/>
    </source>
</evidence>
<accession>E9GA77</accession>
<dbReference type="SUPFAM" id="SSF57850">
    <property type="entry name" value="RING/U-box"/>
    <property type="match status" value="1"/>
</dbReference>
<dbReference type="OrthoDB" id="10014838at2759"/>
<dbReference type="GO" id="GO:0016567">
    <property type="term" value="P:protein ubiquitination"/>
    <property type="evidence" value="ECO:0000318"/>
    <property type="project" value="GO_Central"/>
</dbReference>
<dbReference type="EMBL" id="GL732536">
    <property type="protein sequence ID" value="EFX83755.1"/>
    <property type="molecule type" value="Genomic_DNA"/>
</dbReference>
<reference evidence="10 11" key="1">
    <citation type="journal article" date="2011" name="Science">
        <title>The ecoresponsive genome of Daphnia pulex.</title>
        <authorList>
            <person name="Colbourne J.K."/>
            <person name="Pfrender M.E."/>
            <person name="Gilbert D."/>
            <person name="Thomas W.K."/>
            <person name="Tucker A."/>
            <person name="Oakley T.H."/>
            <person name="Tokishita S."/>
            <person name="Aerts A."/>
            <person name="Arnold G.J."/>
            <person name="Basu M.K."/>
            <person name="Bauer D.J."/>
            <person name="Caceres C.E."/>
            <person name="Carmel L."/>
            <person name="Casola C."/>
            <person name="Choi J.H."/>
            <person name="Detter J.C."/>
            <person name="Dong Q."/>
            <person name="Dusheyko S."/>
            <person name="Eads B.D."/>
            <person name="Frohlich T."/>
            <person name="Geiler-Samerotte K.A."/>
            <person name="Gerlach D."/>
            <person name="Hatcher P."/>
            <person name="Jogdeo S."/>
            <person name="Krijgsveld J."/>
            <person name="Kriventseva E.V."/>
            <person name="Kultz D."/>
            <person name="Laforsch C."/>
            <person name="Lindquist E."/>
            <person name="Lopez J."/>
            <person name="Manak J.R."/>
            <person name="Muller J."/>
            <person name="Pangilinan J."/>
            <person name="Patwardhan R.P."/>
            <person name="Pitluck S."/>
            <person name="Pritham E.J."/>
            <person name="Rechtsteiner A."/>
            <person name="Rho M."/>
            <person name="Rogozin I.B."/>
            <person name="Sakarya O."/>
            <person name="Salamov A."/>
            <person name="Schaack S."/>
            <person name="Shapiro H."/>
            <person name="Shiga Y."/>
            <person name="Skalitzky C."/>
            <person name="Smith Z."/>
            <person name="Souvorov A."/>
            <person name="Sung W."/>
            <person name="Tang Z."/>
            <person name="Tsuchiya D."/>
            <person name="Tu H."/>
            <person name="Vos H."/>
            <person name="Wang M."/>
            <person name="Wolf Y.I."/>
            <person name="Yamagata H."/>
            <person name="Yamada T."/>
            <person name="Ye Y."/>
            <person name="Shaw J.R."/>
            <person name="Andrews J."/>
            <person name="Crease T.J."/>
            <person name="Tang H."/>
            <person name="Lucas S.M."/>
            <person name="Robertson H.M."/>
            <person name="Bork P."/>
            <person name="Koonin E.V."/>
            <person name="Zdobnov E.M."/>
            <person name="Grigoriev I.V."/>
            <person name="Lynch M."/>
            <person name="Boore J.L."/>
        </authorList>
    </citation>
    <scope>NUCLEOTIDE SEQUENCE [LARGE SCALE GENOMIC DNA]</scope>
</reference>
<keyword evidence="4" id="KW-0479">Metal-binding</keyword>
<dbReference type="InterPro" id="IPR045194">
    <property type="entry name" value="MGRN1/RNF157-like"/>
</dbReference>
<keyword evidence="6" id="KW-0833">Ubl conjugation pathway</keyword>
<dbReference type="OMA" id="EDADCNL"/>
<dbReference type="InterPro" id="IPR058981">
    <property type="entry name" value="MGRN1/RNF157-like_N"/>
</dbReference>
<evidence type="ECO:0000256" key="3">
    <source>
        <dbReference type="ARBA" id="ARBA00022679"/>
    </source>
</evidence>
<dbReference type="InterPro" id="IPR013083">
    <property type="entry name" value="Znf_RING/FYVE/PHD"/>
</dbReference>
<dbReference type="eggNOG" id="KOG4265">
    <property type="taxonomic scope" value="Eukaryota"/>
</dbReference>
<dbReference type="GO" id="GO:0061630">
    <property type="term" value="F:ubiquitin protein ligase activity"/>
    <property type="evidence" value="ECO:0000318"/>
    <property type="project" value="GO_Central"/>
</dbReference>
<evidence type="ECO:0000256" key="7">
    <source>
        <dbReference type="ARBA" id="ARBA00022833"/>
    </source>
</evidence>
<evidence type="ECO:0000313" key="10">
    <source>
        <dbReference type="EMBL" id="EFX83755.1"/>
    </source>
</evidence>
<evidence type="ECO:0000259" key="9">
    <source>
        <dbReference type="PROSITE" id="PS50089"/>
    </source>
</evidence>
<dbReference type="InterPro" id="IPR001841">
    <property type="entry name" value="Znf_RING"/>
</dbReference>
<keyword evidence="7" id="KW-0862">Zinc</keyword>
<dbReference type="GO" id="GO:0005737">
    <property type="term" value="C:cytoplasm"/>
    <property type="evidence" value="ECO:0000318"/>
    <property type="project" value="GO_Central"/>
</dbReference>
<name>E9GA77_DAPPU</name>
<sequence>MGIFASRNGVVTEDVTDQSSNINPLMYRYPPKQGNYFSNYFIMGGERFDVQQPEAYLFGDNSDLNFLGNRPVPFPYSAPQTNEPTKTLRALVNVRKESVRFLRTAPASDRGEEPSYTVEFVFDSDVSCSVTIYFGCAEEVLARGVRYVSRSGSPPETFHYKPGAGQVFSQPTVTWSPCNIQQPQIQVQTKGDIIPVVIVCEAEEGDDPKQHQATYCLIEHSSDASYVLKALKQKLYVDNLAYLLQDIYGIENKLADEDDTGSVLEDCDPEDDDEGGGECVICMSEPRDTLILPCRHLCLCQLCADSLRYQANNCPICRAPFRALLQIRALRKVQGPPTEVNSLCNVAKKIEFNCFGSVVYSSR</sequence>
<dbReference type="STRING" id="6669.E9GA77"/>
<evidence type="ECO:0000256" key="2">
    <source>
        <dbReference type="ARBA" id="ARBA00012483"/>
    </source>
</evidence>
<dbReference type="PhylomeDB" id="E9GA77"/>
<dbReference type="InParanoid" id="E9GA77"/>
<dbReference type="AlphaFoldDB" id="E9GA77"/>
<evidence type="ECO:0000256" key="6">
    <source>
        <dbReference type="ARBA" id="ARBA00022786"/>
    </source>
</evidence>
<keyword evidence="3" id="KW-0808">Transferase</keyword>
<dbReference type="EC" id="2.3.2.27" evidence="2"/>
<comment type="catalytic activity">
    <reaction evidence="1">
        <text>S-ubiquitinyl-[E2 ubiquitin-conjugating enzyme]-L-cysteine + [acceptor protein]-L-lysine = [E2 ubiquitin-conjugating enzyme]-L-cysteine + N(6)-ubiquitinyl-[acceptor protein]-L-lysine.</text>
        <dbReference type="EC" id="2.3.2.27"/>
    </reaction>
</comment>
<dbReference type="Gene3D" id="3.30.40.10">
    <property type="entry name" value="Zinc/RING finger domain, C3HC4 (zinc finger)"/>
    <property type="match status" value="1"/>
</dbReference>
<evidence type="ECO:0000313" key="11">
    <source>
        <dbReference type="Proteomes" id="UP000000305"/>
    </source>
</evidence>
<dbReference type="FunFam" id="3.30.40.10:FF:000013">
    <property type="entry name" value="E3 ubiquitin-protein ligase MGRN1 isoform 1"/>
    <property type="match status" value="1"/>
</dbReference>
<gene>
    <name evidence="10" type="ORF">DAPPUDRAFT_47904</name>
</gene>
<feature type="domain" description="RING-type" evidence="9">
    <location>
        <begin position="279"/>
        <end position="318"/>
    </location>
</feature>
<dbReference type="Proteomes" id="UP000000305">
    <property type="component" value="Unassembled WGS sequence"/>
</dbReference>
<dbReference type="Pfam" id="PF13920">
    <property type="entry name" value="zf-C3HC4_3"/>
    <property type="match status" value="1"/>
</dbReference>
<proteinExistence type="predicted"/>
<dbReference type="Pfam" id="PF26192">
    <property type="entry name" value="RNF157-like_N"/>
    <property type="match status" value="1"/>
</dbReference>
<evidence type="ECO:0000256" key="8">
    <source>
        <dbReference type="PROSITE-ProRule" id="PRU00175"/>
    </source>
</evidence>
<organism evidence="10 11">
    <name type="scientific">Daphnia pulex</name>
    <name type="common">Water flea</name>
    <dbReference type="NCBI Taxonomy" id="6669"/>
    <lineage>
        <taxon>Eukaryota</taxon>
        <taxon>Metazoa</taxon>
        <taxon>Ecdysozoa</taxon>
        <taxon>Arthropoda</taxon>
        <taxon>Crustacea</taxon>
        <taxon>Branchiopoda</taxon>
        <taxon>Diplostraca</taxon>
        <taxon>Cladocera</taxon>
        <taxon>Anomopoda</taxon>
        <taxon>Daphniidae</taxon>
        <taxon>Daphnia</taxon>
    </lineage>
</organism>
<dbReference type="GO" id="GO:0008270">
    <property type="term" value="F:zinc ion binding"/>
    <property type="evidence" value="ECO:0007669"/>
    <property type="project" value="UniProtKB-KW"/>
</dbReference>
<dbReference type="SMART" id="SM00184">
    <property type="entry name" value="RING"/>
    <property type="match status" value="1"/>
</dbReference>
<protein>
    <recommendedName>
        <fullName evidence="2">RING-type E3 ubiquitin transferase</fullName>
        <ecNumber evidence="2">2.3.2.27</ecNumber>
    </recommendedName>
</protein>